<dbReference type="AlphaFoldDB" id="A0A6J6QL45"/>
<accession>A0A6J6QL45</accession>
<evidence type="ECO:0000313" key="2">
    <source>
        <dbReference type="EMBL" id="CAB4712067.1"/>
    </source>
</evidence>
<organism evidence="2">
    <name type="scientific">freshwater metagenome</name>
    <dbReference type="NCBI Taxonomy" id="449393"/>
    <lineage>
        <taxon>unclassified sequences</taxon>
        <taxon>metagenomes</taxon>
        <taxon>ecological metagenomes</taxon>
    </lineage>
</organism>
<dbReference type="PROSITE" id="PS51186">
    <property type="entry name" value="GNAT"/>
    <property type="match status" value="1"/>
</dbReference>
<dbReference type="InterPro" id="IPR016181">
    <property type="entry name" value="Acyl_CoA_acyltransferase"/>
</dbReference>
<dbReference type="GO" id="GO:0016747">
    <property type="term" value="F:acyltransferase activity, transferring groups other than amino-acyl groups"/>
    <property type="evidence" value="ECO:0007669"/>
    <property type="project" value="InterPro"/>
</dbReference>
<feature type="domain" description="N-acetyltransferase" evidence="1">
    <location>
        <begin position="17"/>
        <end position="172"/>
    </location>
</feature>
<dbReference type="InterPro" id="IPR000182">
    <property type="entry name" value="GNAT_dom"/>
</dbReference>
<dbReference type="Pfam" id="PF00583">
    <property type="entry name" value="Acetyltransf_1"/>
    <property type="match status" value="1"/>
</dbReference>
<dbReference type="PANTHER" id="PTHR39173:SF1">
    <property type="entry name" value="ACETYLTRANSFERASE"/>
    <property type="match status" value="1"/>
</dbReference>
<protein>
    <submittedName>
        <fullName evidence="2">Unannotated protein</fullName>
    </submittedName>
</protein>
<evidence type="ECO:0000259" key="1">
    <source>
        <dbReference type="PROSITE" id="PS51186"/>
    </source>
</evidence>
<name>A0A6J6QL45_9ZZZZ</name>
<dbReference type="CDD" id="cd04301">
    <property type="entry name" value="NAT_SF"/>
    <property type="match status" value="1"/>
</dbReference>
<sequence>MTRLVRPDLRYHSSWAEAVREFGDTAMHGSGLWEIDRGDLAPATLERHVSGLLAAAADVPLDAEIVPCTYFWIVDEDDRFVGYLALRHRLNERLLEEGGHIGYAVRPTRRREGHATAALRLALDESRELGLDRVLVTCDQDNDGSRRTIETCGGVLEDQRGVKRRYWIDLTG</sequence>
<dbReference type="SUPFAM" id="SSF55729">
    <property type="entry name" value="Acyl-CoA N-acyltransferases (Nat)"/>
    <property type="match status" value="1"/>
</dbReference>
<gene>
    <name evidence="2" type="ORF">UFOPK2579_01503</name>
</gene>
<dbReference type="Gene3D" id="3.40.630.30">
    <property type="match status" value="1"/>
</dbReference>
<dbReference type="PANTHER" id="PTHR39173">
    <property type="entry name" value="ACETYLTRANSFERASE"/>
    <property type="match status" value="1"/>
</dbReference>
<reference evidence="2" key="1">
    <citation type="submission" date="2020-05" db="EMBL/GenBank/DDBJ databases">
        <authorList>
            <person name="Chiriac C."/>
            <person name="Salcher M."/>
            <person name="Ghai R."/>
            <person name="Kavagutti S V."/>
        </authorList>
    </citation>
    <scope>NUCLEOTIDE SEQUENCE</scope>
</reference>
<proteinExistence type="predicted"/>
<dbReference type="EMBL" id="CAEZXR010000176">
    <property type="protein sequence ID" value="CAB4712067.1"/>
    <property type="molecule type" value="Genomic_DNA"/>
</dbReference>